<evidence type="ECO:0000313" key="1">
    <source>
        <dbReference type="EMBL" id="MDH0365321.1"/>
    </source>
</evidence>
<dbReference type="Proteomes" id="UP001158297">
    <property type="component" value="Unassembled WGS sequence"/>
</dbReference>
<comment type="caution">
    <text evidence="1">The sequence shown here is derived from an EMBL/GenBank/DDBJ whole genome shotgun (WGS) entry which is preliminary data.</text>
</comment>
<reference evidence="1" key="1">
    <citation type="submission" date="2022-09" db="EMBL/GenBank/DDBJ databases">
        <title>Intensive care unit water sources are persistently colonized with multi-drug resistant bacteria and are the site of extensive horizontal gene transfer of antibiotic resistance genes.</title>
        <authorList>
            <person name="Diorio-Toth L."/>
        </authorList>
    </citation>
    <scope>NUCLEOTIDE SEQUENCE</scope>
    <source>
        <strain evidence="1">GD04130</strain>
    </source>
</reference>
<name>A0AA42HW33_9BURK</name>
<feature type="non-terminal residue" evidence="1">
    <location>
        <position position="37"/>
    </location>
</feature>
<dbReference type="Gene3D" id="3.40.50.620">
    <property type="entry name" value="HUPs"/>
    <property type="match status" value="1"/>
</dbReference>
<proteinExistence type="predicted"/>
<protein>
    <submittedName>
        <fullName evidence="1">Electron transfer flavoprotein subunit alpha/FixB family protein</fullName>
    </submittedName>
</protein>
<organism evidence="1 2">
    <name type="scientific">Comamonas aquatica</name>
    <dbReference type="NCBI Taxonomy" id="225991"/>
    <lineage>
        <taxon>Bacteria</taxon>
        <taxon>Pseudomonadati</taxon>
        <taxon>Pseudomonadota</taxon>
        <taxon>Betaproteobacteria</taxon>
        <taxon>Burkholderiales</taxon>
        <taxon>Comamonadaceae</taxon>
        <taxon>Comamonas</taxon>
    </lineage>
</organism>
<gene>
    <name evidence="1" type="ORF">N7330_20140</name>
</gene>
<dbReference type="AlphaFoldDB" id="A0AA42HW33"/>
<dbReference type="InterPro" id="IPR014729">
    <property type="entry name" value="Rossmann-like_a/b/a_fold"/>
</dbReference>
<sequence length="37" mass="3679">MTSLVIAEHDNASIKGATLNTVTAAKACGGDVHVLVA</sequence>
<dbReference type="EMBL" id="JAODZU010000097">
    <property type="protein sequence ID" value="MDH0365321.1"/>
    <property type="molecule type" value="Genomic_DNA"/>
</dbReference>
<evidence type="ECO:0000313" key="2">
    <source>
        <dbReference type="Proteomes" id="UP001158297"/>
    </source>
</evidence>
<accession>A0AA42HW33</accession>
<dbReference type="SUPFAM" id="SSF52402">
    <property type="entry name" value="Adenine nucleotide alpha hydrolases-like"/>
    <property type="match status" value="1"/>
</dbReference>